<protein>
    <submittedName>
        <fullName evidence="2">Uncharacterized protein</fullName>
    </submittedName>
</protein>
<dbReference type="EMBL" id="MTKT01001158">
    <property type="protein sequence ID" value="OWM85736.1"/>
    <property type="molecule type" value="Genomic_DNA"/>
</dbReference>
<gene>
    <name evidence="2" type="ORF">CDL15_Pgr029159</name>
</gene>
<accession>A0A218XM19</accession>
<dbReference type="Proteomes" id="UP000197138">
    <property type="component" value="Unassembled WGS sequence"/>
</dbReference>
<comment type="caution">
    <text evidence="2">The sequence shown here is derived from an EMBL/GenBank/DDBJ whole genome shotgun (WGS) entry which is preliminary data.</text>
</comment>
<evidence type="ECO:0000256" key="1">
    <source>
        <dbReference type="SAM" id="MobiDB-lite"/>
    </source>
</evidence>
<feature type="region of interest" description="Disordered" evidence="1">
    <location>
        <begin position="17"/>
        <end position="48"/>
    </location>
</feature>
<reference evidence="3" key="1">
    <citation type="journal article" date="2017" name="Plant J.">
        <title>The pomegranate (Punica granatum L.) genome and the genomics of punicalagin biosynthesis.</title>
        <authorList>
            <person name="Qin G."/>
            <person name="Xu C."/>
            <person name="Ming R."/>
            <person name="Tang H."/>
            <person name="Guyot R."/>
            <person name="Kramer E.M."/>
            <person name="Hu Y."/>
            <person name="Yi X."/>
            <person name="Qi Y."/>
            <person name="Xu X."/>
            <person name="Gao Z."/>
            <person name="Pan H."/>
            <person name="Jian J."/>
            <person name="Tian Y."/>
            <person name="Yue Z."/>
            <person name="Xu Y."/>
        </authorList>
    </citation>
    <scope>NUCLEOTIDE SEQUENCE [LARGE SCALE GENOMIC DNA]</scope>
    <source>
        <strain evidence="3">cv. Dabenzi</strain>
    </source>
</reference>
<feature type="compositionally biased region" description="Acidic residues" evidence="1">
    <location>
        <begin position="17"/>
        <end position="32"/>
    </location>
</feature>
<sequence>MKSPFGNVTMDIEDVVLDNNDSGEDDEASIGDDIEHSEELVDSDRDQTDDVDFMNNIDFEVEWVGLYSQSIEKQMKGKYAMQFMRRSTKIIQK</sequence>
<evidence type="ECO:0000313" key="3">
    <source>
        <dbReference type="Proteomes" id="UP000197138"/>
    </source>
</evidence>
<feature type="compositionally biased region" description="Basic and acidic residues" evidence="1">
    <location>
        <begin position="33"/>
        <end position="48"/>
    </location>
</feature>
<organism evidence="2 3">
    <name type="scientific">Punica granatum</name>
    <name type="common">Pomegranate</name>
    <dbReference type="NCBI Taxonomy" id="22663"/>
    <lineage>
        <taxon>Eukaryota</taxon>
        <taxon>Viridiplantae</taxon>
        <taxon>Streptophyta</taxon>
        <taxon>Embryophyta</taxon>
        <taxon>Tracheophyta</taxon>
        <taxon>Spermatophyta</taxon>
        <taxon>Magnoliopsida</taxon>
        <taxon>eudicotyledons</taxon>
        <taxon>Gunneridae</taxon>
        <taxon>Pentapetalae</taxon>
        <taxon>rosids</taxon>
        <taxon>malvids</taxon>
        <taxon>Myrtales</taxon>
        <taxon>Lythraceae</taxon>
        <taxon>Punica</taxon>
    </lineage>
</organism>
<evidence type="ECO:0000313" key="2">
    <source>
        <dbReference type="EMBL" id="OWM85736.1"/>
    </source>
</evidence>
<dbReference type="AlphaFoldDB" id="A0A218XM19"/>
<name>A0A218XM19_PUNGR</name>
<proteinExistence type="predicted"/>